<accession>A0A7G9YZY1</accession>
<protein>
    <submittedName>
        <fullName evidence="3">D-inositol-3-phosphate glycosyltransferase</fullName>
        <ecNumber evidence="3">2.4.1.250</ecNumber>
    </submittedName>
</protein>
<dbReference type="Pfam" id="PF13692">
    <property type="entry name" value="Glyco_trans_1_4"/>
    <property type="match status" value="1"/>
</dbReference>
<dbReference type="GO" id="GO:0102710">
    <property type="term" value="F:D-inositol-3-phosphate glycosyltransferase activity"/>
    <property type="evidence" value="ECO:0007669"/>
    <property type="project" value="UniProtKB-EC"/>
</dbReference>
<proteinExistence type="predicted"/>
<dbReference type="AlphaFoldDB" id="A0A7G9YZY1"/>
<feature type="domain" description="Glycosyltransferase subfamily 4-like N-terminal" evidence="2">
    <location>
        <begin position="23"/>
        <end position="183"/>
    </location>
</feature>
<dbReference type="Pfam" id="PF13439">
    <property type="entry name" value="Glyco_transf_4"/>
    <property type="match status" value="1"/>
</dbReference>
<dbReference type="PANTHER" id="PTHR46401:SF2">
    <property type="entry name" value="GLYCOSYLTRANSFERASE WBBK-RELATED"/>
    <property type="match status" value="1"/>
</dbReference>
<keyword evidence="3" id="KW-0328">Glycosyltransferase</keyword>
<sequence length="386" mass="44426">MRILLVSTQDYIHHPIPSRHHYIFEELAKRHEVHVPHFHVSRGKERETRLIVHEATKFPVREPILHYTLNAPFQYAVFKKIIKEEGIDVVVAAHIFAGAAVIKAAKKYSVPVVFDLKDWFPDSAAAYYKNKVMKWILREGVWRITKHNLDRSDKITTVSPSLVEKLKKYGYDAELITNGVDTDIFKPMDSRKGKRMLGLDENCFVIGYVGSIEKWYALDEVIKTFSEIANGKYRQNARLLIVGGSLFTDYEEQLKRLVSEVGVDDKVVFTGSVEYKNLPKYISAMDVCLIPLSPPAWVNIAMPNKFFEYSACGKPILSTPIPGIIKIGGENLFIYRSKDEFVEEIKKIMDNPRTYRIEMEKYSWKSKAREFEGLLEGVVIRGAKIY</sequence>
<dbReference type="SUPFAM" id="SSF53756">
    <property type="entry name" value="UDP-Glycosyltransferase/glycogen phosphorylase"/>
    <property type="match status" value="1"/>
</dbReference>
<evidence type="ECO:0000259" key="2">
    <source>
        <dbReference type="Pfam" id="PF13439"/>
    </source>
</evidence>
<dbReference type="PANTHER" id="PTHR46401">
    <property type="entry name" value="GLYCOSYLTRANSFERASE WBBK-RELATED"/>
    <property type="match status" value="1"/>
</dbReference>
<dbReference type="EC" id="2.4.1.250" evidence="3"/>
<evidence type="ECO:0000313" key="3">
    <source>
        <dbReference type="EMBL" id="QNO53565.1"/>
    </source>
</evidence>
<keyword evidence="1 3" id="KW-0808">Transferase</keyword>
<name>A0A7G9YZY1_9EURY</name>
<evidence type="ECO:0000256" key="1">
    <source>
        <dbReference type="ARBA" id="ARBA00022679"/>
    </source>
</evidence>
<dbReference type="InterPro" id="IPR028098">
    <property type="entry name" value="Glyco_trans_4-like_N"/>
</dbReference>
<dbReference type="CDD" id="cd03794">
    <property type="entry name" value="GT4_WbuB-like"/>
    <property type="match status" value="1"/>
</dbReference>
<gene>
    <name evidence="3" type="primary">mshA</name>
    <name evidence="3" type="ORF">BBDCAPAO_00002</name>
</gene>
<dbReference type="Gene3D" id="3.40.50.2000">
    <property type="entry name" value="Glycogen Phosphorylase B"/>
    <property type="match status" value="2"/>
</dbReference>
<reference evidence="3" key="1">
    <citation type="submission" date="2020-06" db="EMBL/GenBank/DDBJ databases">
        <title>Unique genomic features of the anaerobic methanotrophic archaea.</title>
        <authorList>
            <person name="Chadwick G.L."/>
            <person name="Skennerton C.T."/>
            <person name="Laso-Perez R."/>
            <person name="Leu A.O."/>
            <person name="Speth D.R."/>
            <person name="Yu H."/>
            <person name="Morgan-Lang C."/>
            <person name="Hatzenpichler R."/>
            <person name="Goudeau D."/>
            <person name="Malmstrom R."/>
            <person name="Brazelton W.J."/>
            <person name="Woyke T."/>
            <person name="Hallam S.J."/>
            <person name="Tyson G.W."/>
            <person name="Wegener G."/>
            <person name="Boetius A."/>
            <person name="Orphan V."/>
        </authorList>
    </citation>
    <scope>NUCLEOTIDE SEQUENCE</scope>
</reference>
<dbReference type="EMBL" id="MT631546">
    <property type="protein sequence ID" value="QNO53565.1"/>
    <property type="molecule type" value="Genomic_DNA"/>
</dbReference>
<organism evidence="3">
    <name type="scientific">Candidatus Methanophagaceae archaeon ANME-1 ERB6</name>
    <dbReference type="NCBI Taxonomy" id="2759912"/>
    <lineage>
        <taxon>Archaea</taxon>
        <taxon>Methanobacteriati</taxon>
        <taxon>Methanobacteriota</taxon>
        <taxon>Stenosarchaea group</taxon>
        <taxon>Methanomicrobia</taxon>
        <taxon>Candidatus Methanophagales</taxon>
        <taxon>Candidatus Methanophagaceae</taxon>
    </lineage>
</organism>